<feature type="compositionally biased region" description="Basic and acidic residues" evidence="13">
    <location>
        <begin position="410"/>
        <end position="439"/>
    </location>
</feature>
<evidence type="ECO:0000256" key="2">
    <source>
        <dbReference type="ARBA" id="ARBA00004120"/>
    </source>
</evidence>
<feature type="region of interest" description="Disordered" evidence="13">
    <location>
        <begin position="593"/>
        <end position="925"/>
    </location>
</feature>
<feature type="compositionally biased region" description="Polar residues" evidence="13">
    <location>
        <begin position="614"/>
        <end position="627"/>
    </location>
</feature>
<protein>
    <submittedName>
        <fullName evidence="15">DZIP1 protein</fullName>
    </submittedName>
</protein>
<dbReference type="GO" id="GO:0036064">
    <property type="term" value="C:ciliary basal body"/>
    <property type="evidence" value="ECO:0007669"/>
    <property type="project" value="TreeGrafter"/>
</dbReference>
<organism evidence="15 16">
    <name type="scientific">Branchiostoma lanceolatum</name>
    <name type="common">Common lancelet</name>
    <name type="synonym">Amphioxus lanceolatum</name>
    <dbReference type="NCBI Taxonomy" id="7740"/>
    <lineage>
        <taxon>Eukaryota</taxon>
        <taxon>Metazoa</taxon>
        <taxon>Chordata</taxon>
        <taxon>Cephalochordata</taxon>
        <taxon>Leptocardii</taxon>
        <taxon>Amphioxiformes</taxon>
        <taxon>Branchiostomatidae</taxon>
        <taxon>Branchiostoma</taxon>
    </lineage>
</organism>
<evidence type="ECO:0000256" key="3">
    <source>
        <dbReference type="ARBA" id="ARBA00009131"/>
    </source>
</evidence>
<dbReference type="Gene3D" id="3.30.160.60">
    <property type="entry name" value="Classic Zinc Finger"/>
    <property type="match status" value="1"/>
</dbReference>
<feature type="compositionally biased region" description="Acidic residues" evidence="13">
    <location>
        <begin position="914"/>
        <end position="925"/>
    </location>
</feature>
<dbReference type="Pfam" id="PF13815">
    <property type="entry name" value="Dzip-like_N"/>
    <property type="match status" value="1"/>
</dbReference>
<dbReference type="EMBL" id="OV696699">
    <property type="protein sequence ID" value="CAH1244522.1"/>
    <property type="molecule type" value="Genomic_DNA"/>
</dbReference>
<evidence type="ECO:0000256" key="11">
    <source>
        <dbReference type="PROSITE-ProRule" id="PRU00042"/>
    </source>
</evidence>
<dbReference type="PANTHER" id="PTHR21502:SF3">
    <property type="entry name" value="CILIUM ASSEMBLY PROTEIN DZIP1L"/>
    <property type="match status" value="1"/>
</dbReference>
<dbReference type="PROSITE" id="PS00028">
    <property type="entry name" value="ZINC_FINGER_C2H2_1"/>
    <property type="match status" value="1"/>
</dbReference>
<keyword evidence="8 12" id="KW-0175">Coiled coil</keyword>
<evidence type="ECO:0000256" key="12">
    <source>
        <dbReference type="SAM" id="Coils"/>
    </source>
</evidence>
<feature type="compositionally biased region" description="Polar residues" evidence="13">
    <location>
        <begin position="876"/>
        <end position="886"/>
    </location>
</feature>
<keyword evidence="10" id="KW-0966">Cell projection</keyword>
<evidence type="ECO:0000256" key="13">
    <source>
        <dbReference type="SAM" id="MobiDB-lite"/>
    </source>
</evidence>
<feature type="compositionally biased region" description="Pro residues" evidence="13">
    <location>
        <begin position="454"/>
        <end position="463"/>
    </location>
</feature>
<feature type="domain" description="C2H2-type" evidence="14">
    <location>
        <begin position="170"/>
        <end position="198"/>
    </location>
</feature>
<dbReference type="GO" id="GO:0060271">
    <property type="term" value="P:cilium assembly"/>
    <property type="evidence" value="ECO:0007669"/>
    <property type="project" value="TreeGrafter"/>
</dbReference>
<dbReference type="GO" id="GO:0008270">
    <property type="term" value="F:zinc ion binding"/>
    <property type="evidence" value="ECO:0007669"/>
    <property type="project" value="UniProtKB-KW"/>
</dbReference>
<dbReference type="AlphaFoldDB" id="A0A8J9YZJ7"/>
<comment type="similarity">
    <text evidence="3">Belongs to the DZIP C2H2-type zinc-finger protein family.</text>
</comment>
<dbReference type="InterPro" id="IPR051241">
    <property type="entry name" value="DZIP_RILPL"/>
</dbReference>
<keyword evidence="6 11" id="KW-0863">Zinc-finger</keyword>
<evidence type="ECO:0000256" key="1">
    <source>
        <dbReference type="ARBA" id="ARBA00004114"/>
    </source>
</evidence>
<evidence type="ECO:0000256" key="5">
    <source>
        <dbReference type="ARBA" id="ARBA00022723"/>
    </source>
</evidence>
<dbReference type="InterPro" id="IPR013087">
    <property type="entry name" value="Znf_C2H2_type"/>
</dbReference>
<evidence type="ECO:0000313" key="15">
    <source>
        <dbReference type="EMBL" id="CAH1244522.1"/>
    </source>
</evidence>
<gene>
    <name evidence="15" type="primary">DZIP1</name>
    <name evidence="15" type="ORF">BLAG_LOCUS7149</name>
</gene>
<evidence type="ECO:0000256" key="9">
    <source>
        <dbReference type="ARBA" id="ARBA00023212"/>
    </source>
</evidence>
<proteinExistence type="inferred from homology"/>
<feature type="coiled-coil region" evidence="12">
    <location>
        <begin position="211"/>
        <end position="238"/>
    </location>
</feature>
<dbReference type="InterPro" id="IPR032714">
    <property type="entry name" value="DZIP1_N"/>
</dbReference>
<reference evidence="15" key="1">
    <citation type="submission" date="2022-01" db="EMBL/GenBank/DDBJ databases">
        <authorList>
            <person name="Braso-Vives M."/>
        </authorList>
    </citation>
    <scope>NUCLEOTIDE SEQUENCE</scope>
</reference>
<feature type="compositionally biased region" description="Basic and acidic residues" evidence="13">
    <location>
        <begin position="667"/>
        <end position="676"/>
    </location>
</feature>
<dbReference type="GO" id="GO:0005814">
    <property type="term" value="C:centriole"/>
    <property type="evidence" value="ECO:0007669"/>
    <property type="project" value="UniProtKB-SubCell"/>
</dbReference>
<evidence type="ECO:0000259" key="14">
    <source>
        <dbReference type="PROSITE" id="PS50157"/>
    </source>
</evidence>
<feature type="compositionally biased region" description="Polar residues" evidence="13">
    <location>
        <begin position="387"/>
        <end position="397"/>
    </location>
</feature>
<feature type="region of interest" description="Disordered" evidence="13">
    <location>
        <begin position="348"/>
        <end position="506"/>
    </location>
</feature>
<feature type="compositionally biased region" description="Low complexity" evidence="13">
    <location>
        <begin position="677"/>
        <end position="702"/>
    </location>
</feature>
<dbReference type="Proteomes" id="UP000838412">
    <property type="component" value="Chromosome 14"/>
</dbReference>
<keyword evidence="7" id="KW-0862">Zinc</keyword>
<keyword evidence="16" id="KW-1185">Reference proteome</keyword>
<evidence type="ECO:0000256" key="4">
    <source>
        <dbReference type="ARBA" id="ARBA00022490"/>
    </source>
</evidence>
<keyword evidence="5" id="KW-0479">Metal-binding</keyword>
<dbReference type="GO" id="GO:0005737">
    <property type="term" value="C:cytoplasm"/>
    <property type="evidence" value="ECO:0007669"/>
    <property type="project" value="TreeGrafter"/>
</dbReference>
<evidence type="ECO:0000256" key="8">
    <source>
        <dbReference type="ARBA" id="ARBA00023054"/>
    </source>
</evidence>
<keyword evidence="9" id="KW-0206">Cytoskeleton</keyword>
<dbReference type="PANTHER" id="PTHR21502">
    <property type="entry name" value="ZINC FINGER PROTEIN DZIP1"/>
    <property type="match status" value="1"/>
</dbReference>
<evidence type="ECO:0000256" key="7">
    <source>
        <dbReference type="ARBA" id="ARBA00022833"/>
    </source>
</evidence>
<accession>A0A8J9YZJ7</accession>
<comment type="subcellular location">
    <subcellularLocation>
        <location evidence="2">Cytoplasm</location>
        <location evidence="2">Cytoskeleton</location>
        <location evidence="2">Cilium basal body</location>
    </subcellularLocation>
    <subcellularLocation>
        <location evidence="1">Cytoplasm</location>
        <location evidence="1">Cytoskeleton</location>
        <location evidence="1">Microtubule organizing center</location>
        <location evidence="1">Centrosome</location>
        <location evidence="1">Centriole</location>
    </subcellularLocation>
</comment>
<feature type="compositionally biased region" description="Polar residues" evidence="13">
    <location>
        <begin position="896"/>
        <end position="911"/>
    </location>
</feature>
<dbReference type="PROSITE" id="PS50157">
    <property type="entry name" value="ZINC_FINGER_C2H2_2"/>
    <property type="match status" value="1"/>
</dbReference>
<feature type="compositionally biased region" description="Acidic residues" evidence="13">
    <location>
        <begin position="479"/>
        <end position="494"/>
    </location>
</feature>
<dbReference type="InterPro" id="IPR058883">
    <property type="entry name" value="DZIP1_dom"/>
</dbReference>
<dbReference type="Pfam" id="PF25977">
    <property type="entry name" value="DZIP1"/>
    <property type="match status" value="1"/>
</dbReference>
<name>A0A8J9YZJ7_BRALA</name>
<sequence length="925" mass="104675">MTAMMPGQYSYGPAQGQSYGYRTSMGANGTGFQFRKRFERVDWRRIASVDVDRISRELDFHTLQDNIMNITFCDIQQEVDLRMVDPTFVKLFRLAQLTIEYLLHSQDYLTNIVGSHDEKLRKASEEHEKTKQEMGKLKEELQKVKQESRKRKKMLAAQQLIMQAGANNYHKCPHCNKAFLNSSFLQQHVYRRHPESLPPTDATMVQSRAATQKLEGELTEIKERLRLTESQLQDERNQRNLGIAQDMEKQQRLQDQSRKEMEAWKEVQEKKYQEQMEKMSNMFMKELKEVNEKYQASQNALLEQQKSGPRSNLGALRDDMDEERETLRKQQEDVQQLKEELNDKMAGIEANMKGDVKSQLNSQEDKWKNRMRKMQDKHTQELEKMNSVLSDTTSALQNEREGIVNKSKKKDQQVEEMIRRAKEQERLIKQQRKQIDDLASRPPPVVARNEGKPPVSPSPPKRGPSPQKVPIIREPSPETTEESETEEDEEESTMEDTMLSTNDLTGTTRSLRLVEALKKNPTLIQGIKNELEEELQVNLEKRGIRPGTTGITTQSLENKLKVLKTERIQIADQYKEFWDVRQQHLDFVDRRAKELQKSPKAGSSRPSSGEAWSYTATGSQQRGWSDQTPPPVRAAQKRPRPDSGSQRQGQGSKVRKDPPKPAPRTATPDRLDREHLSATGTLTSTGSEDDYSLSSESEVSLPEIHDAGPRTPSPTPTPQPRQRTPSSPQPAPRGGALAIPHAGDDETESNWDSGSGSELEEISPSKVSAGASKPRSPVSAVRQPQGTMVKELAQSIEAQLTGRRKDDKKPVGAVDAMSGEKAREQQNRRTSRDSFEDEEDDSHDTFSLSSLSENPDGRNRSRPPTAGTSRHHDSDSTNTLGTSVWGSSAGARVMKDQTSGRPSSVKSSLASVTDWDDDDLDLSDL</sequence>
<feature type="compositionally biased region" description="Basic and acidic residues" evidence="13">
    <location>
        <begin position="363"/>
        <end position="384"/>
    </location>
</feature>
<evidence type="ECO:0000256" key="10">
    <source>
        <dbReference type="ARBA" id="ARBA00023273"/>
    </source>
</evidence>
<feature type="compositionally biased region" description="Basic and acidic residues" evidence="13">
    <location>
        <begin position="818"/>
        <end position="834"/>
    </location>
</feature>
<feature type="coiled-coil region" evidence="12">
    <location>
        <begin position="113"/>
        <end position="158"/>
    </location>
</feature>
<dbReference type="OrthoDB" id="515971at2759"/>
<evidence type="ECO:0000256" key="6">
    <source>
        <dbReference type="ARBA" id="ARBA00022771"/>
    </source>
</evidence>
<evidence type="ECO:0000313" key="16">
    <source>
        <dbReference type="Proteomes" id="UP000838412"/>
    </source>
</evidence>
<keyword evidence="4" id="KW-0963">Cytoplasm</keyword>